<organism evidence="2 3">
    <name type="scientific">Rattus norvegicus</name>
    <name type="common">Rat</name>
    <dbReference type="NCBI Taxonomy" id="10116"/>
    <lineage>
        <taxon>Eukaryota</taxon>
        <taxon>Metazoa</taxon>
        <taxon>Chordata</taxon>
        <taxon>Craniata</taxon>
        <taxon>Vertebrata</taxon>
        <taxon>Euteleostomi</taxon>
        <taxon>Mammalia</taxon>
        <taxon>Eutheria</taxon>
        <taxon>Euarchontoglires</taxon>
        <taxon>Glires</taxon>
        <taxon>Rodentia</taxon>
        <taxon>Myomorpha</taxon>
        <taxon>Muroidea</taxon>
        <taxon>Muridae</taxon>
        <taxon>Murinae</taxon>
        <taxon>Rattus</taxon>
    </lineage>
</organism>
<sequence>MAENIVSITTKTTKNLKKEKKKKKKNNPQQCLQADQGNPRAVSRRSELFQTWKSMAKDVISNCKTLCKVHIYRIIKSIQTL</sequence>
<dbReference type="EMBL" id="CH474001">
    <property type="protein sequence ID" value="EDL93527.1"/>
    <property type="molecule type" value="Genomic_DNA"/>
</dbReference>
<name>A6JTC0_RAT</name>
<feature type="region of interest" description="Disordered" evidence="1">
    <location>
        <begin position="1"/>
        <end position="43"/>
    </location>
</feature>
<reference evidence="2 3" key="1">
    <citation type="submission" date="2005-09" db="EMBL/GenBank/DDBJ databases">
        <authorList>
            <person name="Mural R.J."/>
            <person name="Li P.W."/>
            <person name="Adams M.D."/>
            <person name="Amanatides P.G."/>
            <person name="Baden-Tillson H."/>
            <person name="Barnstead M."/>
            <person name="Chin S.H."/>
            <person name="Dew I."/>
            <person name="Evans C.A."/>
            <person name="Ferriera S."/>
            <person name="Flanigan M."/>
            <person name="Fosler C."/>
            <person name="Glodek A."/>
            <person name="Gu Z."/>
            <person name="Holt R.A."/>
            <person name="Jennings D."/>
            <person name="Kraft C.L."/>
            <person name="Lu F."/>
            <person name="Nguyen T."/>
            <person name="Nusskern D.R."/>
            <person name="Pfannkoch C.M."/>
            <person name="Sitter C."/>
            <person name="Sutton G.G."/>
            <person name="Venter J.C."/>
            <person name="Wang Z."/>
            <person name="Woodage T."/>
            <person name="Zheng X.H."/>
            <person name="Zhong F."/>
        </authorList>
    </citation>
    <scope>NUCLEOTIDE SEQUENCE [LARGE SCALE GENOMIC DNA]</scope>
    <source>
        <strain>BN</strain>
        <strain evidence="3">Sprague-Dawley</strain>
    </source>
</reference>
<dbReference type="AlphaFoldDB" id="A6JTC0"/>
<evidence type="ECO:0000313" key="2">
    <source>
        <dbReference type="EMBL" id="EDL93527.1"/>
    </source>
</evidence>
<accession>A6JTC0</accession>
<feature type="non-terminal residue" evidence="2">
    <location>
        <position position="81"/>
    </location>
</feature>
<evidence type="ECO:0000313" key="3">
    <source>
        <dbReference type="Proteomes" id="UP000234681"/>
    </source>
</evidence>
<feature type="compositionally biased region" description="Basic residues" evidence="1">
    <location>
        <begin position="14"/>
        <end position="26"/>
    </location>
</feature>
<gene>
    <name evidence="2" type="ORF">rCG_45846</name>
</gene>
<proteinExistence type="predicted"/>
<protein>
    <submittedName>
        <fullName evidence="2">RCG45846</fullName>
    </submittedName>
</protein>
<dbReference type="Proteomes" id="UP000234681">
    <property type="component" value="Chromosome 3"/>
</dbReference>
<evidence type="ECO:0000256" key="1">
    <source>
        <dbReference type="SAM" id="MobiDB-lite"/>
    </source>
</evidence>